<evidence type="ECO:0000313" key="6">
    <source>
        <dbReference type="EMBL" id="KAJ8557737.1"/>
    </source>
</evidence>
<evidence type="ECO:0000259" key="5">
    <source>
        <dbReference type="PROSITE" id="PS50102"/>
    </source>
</evidence>
<evidence type="ECO:0000256" key="4">
    <source>
        <dbReference type="SAM" id="MobiDB-lite"/>
    </source>
</evidence>
<dbReference type="AlphaFoldDB" id="A0A9Q1MDI3"/>
<gene>
    <name evidence="6" type="ORF">K7X08_004503</name>
</gene>
<dbReference type="CDD" id="cd12379">
    <property type="entry name" value="RRM2_I_PABPs"/>
    <property type="match status" value="1"/>
</dbReference>
<dbReference type="InterPro" id="IPR000504">
    <property type="entry name" value="RRM_dom"/>
</dbReference>
<dbReference type="InterPro" id="IPR035979">
    <property type="entry name" value="RBD_domain_sf"/>
</dbReference>
<keyword evidence="1" id="KW-0677">Repeat</keyword>
<reference evidence="7" key="1">
    <citation type="journal article" date="2023" name="Proc. Natl. Acad. Sci. U.S.A.">
        <title>Genomic and structural basis for evolution of tropane alkaloid biosynthesis.</title>
        <authorList>
            <person name="Wanga Y.-J."/>
            <person name="Taina T."/>
            <person name="Yua J.-Y."/>
            <person name="Lia J."/>
            <person name="Xua B."/>
            <person name="Chenc J."/>
            <person name="D'Auriad J.C."/>
            <person name="Huanga J.-P."/>
            <person name="Huanga S.-X."/>
        </authorList>
    </citation>
    <scope>NUCLEOTIDE SEQUENCE [LARGE SCALE GENOMIC DNA]</scope>
    <source>
        <strain evidence="7">cv. KIB-2019</strain>
    </source>
</reference>
<dbReference type="InterPro" id="IPR012677">
    <property type="entry name" value="Nucleotide-bd_a/b_plait_sf"/>
</dbReference>
<feature type="compositionally biased region" description="Acidic residues" evidence="4">
    <location>
        <begin position="106"/>
        <end position="131"/>
    </location>
</feature>
<dbReference type="InterPro" id="IPR045305">
    <property type="entry name" value="RRM2_I_PABPs"/>
</dbReference>
<protein>
    <recommendedName>
        <fullName evidence="5">RRM domain-containing protein</fullName>
    </recommendedName>
</protein>
<feature type="domain" description="RRM" evidence="5">
    <location>
        <begin position="191"/>
        <end position="242"/>
    </location>
</feature>
<sequence length="339" mass="38949">MAKNATGTGIECFFHFFKPPPVAGHEFHMQEDDYEIGLTIRDKITGEAEEDDSIYMEFDMEAYEDACLMECGISRHVKGRHYIEEDYDDMYMECDISRHVKGRDNIEEEDEDEDEAEDDDDDDDDDDDEDEYAGHYDREEEEEDDEEKPEKETFVSPASTKCRCSIGVQWREEMVWQQPQLLVAPPSHIQGQVISVRDISTRRSLGYGFVNYSNPQYAAKAMEMLDFTPVNGKSIRGKHSHRDPNFPKSRTSNLFVRNLDRSIDSKILHDTFSSFGSIRSCKVDFDFNGQSKCYGFVHFDNDESAQSAIDKLNGALINDRQVYVAHALRKEKSGRAQAG</sequence>
<dbReference type="InterPro" id="IPR052462">
    <property type="entry name" value="SLIRP/GR-RBP-like"/>
</dbReference>
<dbReference type="Proteomes" id="UP001152561">
    <property type="component" value="Unassembled WGS sequence"/>
</dbReference>
<feature type="region of interest" description="Disordered" evidence="4">
    <location>
        <begin position="101"/>
        <end position="156"/>
    </location>
</feature>
<dbReference type="GO" id="GO:0003723">
    <property type="term" value="F:RNA binding"/>
    <property type="evidence" value="ECO:0007669"/>
    <property type="project" value="UniProtKB-UniRule"/>
</dbReference>
<evidence type="ECO:0000256" key="3">
    <source>
        <dbReference type="PROSITE-ProRule" id="PRU00176"/>
    </source>
</evidence>
<name>A0A9Q1MDI3_9SOLA</name>
<evidence type="ECO:0000256" key="2">
    <source>
        <dbReference type="ARBA" id="ARBA00022884"/>
    </source>
</evidence>
<dbReference type="PROSITE" id="PS50102">
    <property type="entry name" value="RRM"/>
    <property type="match status" value="2"/>
</dbReference>
<evidence type="ECO:0000256" key="1">
    <source>
        <dbReference type="ARBA" id="ARBA00022737"/>
    </source>
</evidence>
<comment type="caution">
    <text evidence="6">The sequence shown here is derived from an EMBL/GenBank/DDBJ whole genome shotgun (WGS) entry which is preliminary data.</text>
</comment>
<evidence type="ECO:0000313" key="7">
    <source>
        <dbReference type="Proteomes" id="UP001152561"/>
    </source>
</evidence>
<dbReference type="Gene3D" id="3.30.70.330">
    <property type="match status" value="2"/>
</dbReference>
<dbReference type="SMART" id="SM00360">
    <property type="entry name" value="RRM"/>
    <property type="match status" value="1"/>
</dbReference>
<keyword evidence="7" id="KW-1185">Reference proteome</keyword>
<organism evidence="6 7">
    <name type="scientific">Anisodus acutangulus</name>
    <dbReference type="NCBI Taxonomy" id="402998"/>
    <lineage>
        <taxon>Eukaryota</taxon>
        <taxon>Viridiplantae</taxon>
        <taxon>Streptophyta</taxon>
        <taxon>Embryophyta</taxon>
        <taxon>Tracheophyta</taxon>
        <taxon>Spermatophyta</taxon>
        <taxon>Magnoliopsida</taxon>
        <taxon>eudicotyledons</taxon>
        <taxon>Gunneridae</taxon>
        <taxon>Pentapetalae</taxon>
        <taxon>asterids</taxon>
        <taxon>lamiids</taxon>
        <taxon>Solanales</taxon>
        <taxon>Solanaceae</taxon>
        <taxon>Solanoideae</taxon>
        <taxon>Hyoscyameae</taxon>
        <taxon>Anisodus</taxon>
    </lineage>
</organism>
<keyword evidence="2 3" id="KW-0694">RNA-binding</keyword>
<dbReference type="PANTHER" id="PTHR48027">
    <property type="entry name" value="HETEROGENEOUS NUCLEAR RIBONUCLEOPROTEIN 87F-RELATED"/>
    <property type="match status" value="1"/>
</dbReference>
<feature type="domain" description="RRM" evidence="5">
    <location>
        <begin position="252"/>
        <end position="329"/>
    </location>
</feature>
<accession>A0A9Q1MDI3</accession>
<dbReference type="EMBL" id="JAJAGQ010000007">
    <property type="protein sequence ID" value="KAJ8557737.1"/>
    <property type="molecule type" value="Genomic_DNA"/>
</dbReference>
<dbReference type="OrthoDB" id="1928326at2759"/>
<dbReference type="SUPFAM" id="SSF54928">
    <property type="entry name" value="RNA-binding domain, RBD"/>
    <property type="match status" value="1"/>
</dbReference>
<proteinExistence type="predicted"/>
<dbReference type="Pfam" id="PF00076">
    <property type="entry name" value="RRM_1"/>
    <property type="match status" value="2"/>
</dbReference>
<dbReference type="FunFam" id="3.30.70.330:FF:000003">
    <property type="entry name" value="Polyadenylate-binding protein"/>
    <property type="match status" value="1"/>
</dbReference>